<dbReference type="GO" id="GO:0004984">
    <property type="term" value="F:olfactory receptor activity"/>
    <property type="evidence" value="ECO:0007669"/>
    <property type="project" value="TreeGrafter"/>
</dbReference>
<keyword evidence="2 6" id="KW-0812">Transmembrane</keyword>
<dbReference type="InterPro" id="IPR051080">
    <property type="entry name" value="Nematode_rcpt-like_serp_alpha"/>
</dbReference>
<feature type="transmembrane region" description="Helical" evidence="6">
    <location>
        <begin position="251"/>
        <end position="272"/>
    </location>
</feature>
<evidence type="ECO:0000256" key="1">
    <source>
        <dbReference type="ARBA" id="ARBA00004141"/>
    </source>
</evidence>
<dbReference type="STRING" id="1561998.A0A1I7V1A5"/>
<evidence type="ECO:0000313" key="7">
    <source>
        <dbReference type="Proteomes" id="UP000095282"/>
    </source>
</evidence>
<organism evidence="7 8">
    <name type="scientific">Caenorhabditis tropicalis</name>
    <dbReference type="NCBI Taxonomy" id="1561998"/>
    <lineage>
        <taxon>Eukaryota</taxon>
        <taxon>Metazoa</taxon>
        <taxon>Ecdysozoa</taxon>
        <taxon>Nematoda</taxon>
        <taxon>Chromadorea</taxon>
        <taxon>Rhabditida</taxon>
        <taxon>Rhabditina</taxon>
        <taxon>Rhabditomorpha</taxon>
        <taxon>Rhabditoidea</taxon>
        <taxon>Rhabditidae</taxon>
        <taxon>Peloderinae</taxon>
        <taxon>Caenorhabditis</taxon>
    </lineage>
</organism>
<dbReference type="PANTHER" id="PTHR31357">
    <property type="entry name" value="SERPENTINE RECEPTOR CLASS ALPHA-10"/>
    <property type="match status" value="1"/>
</dbReference>
<evidence type="ECO:0000256" key="2">
    <source>
        <dbReference type="ARBA" id="ARBA00022692"/>
    </source>
</evidence>
<evidence type="ECO:0000256" key="4">
    <source>
        <dbReference type="ARBA" id="ARBA00023136"/>
    </source>
</evidence>
<sequence length="353" mass="40745">MIRRLGEKTTLYRAESPSQASFVSQHHSEVSLPSVGYSQEEDRHSCNTLIADEWSSSHDVIQPLQKPSETPTAQERIISRREIATTESELCKKLSLIVNLVSDFANDANRLYEGADELLNELRTKIRVYIYFLDVEMADVEKLLRFNVDRSTICDERIDWLLHFTKCHVVLSFALGWILHLQGPHPGVITTSCFRETDITINLCSTNLTSYTILAACCAIMDFFMMWYTWNDRKKNNYDLKSKYLKVEQHYSLMAVSLNSLLQLFVTFIYTVSMHVLQDMSEKDPDMGNANLLRWFYTTPYSTLLVPIQITAFIQWISHRQSPLNSPRQGGLRSRGTPRGRPLLSDRFNLLLD</sequence>
<proteinExistence type="predicted"/>
<keyword evidence="4 6" id="KW-0472">Membrane</keyword>
<protein>
    <submittedName>
        <fullName evidence="8">Transmembrane protein 138</fullName>
    </submittedName>
</protein>
<feature type="region of interest" description="Disordered" evidence="5">
    <location>
        <begin position="322"/>
        <end position="341"/>
    </location>
</feature>
<evidence type="ECO:0000256" key="3">
    <source>
        <dbReference type="ARBA" id="ARBA00022989"/>
    </source>
</evidence>
<feature type="transmembrane region" description="Helical" evidence="6">
    <location>
        <begin position="208"/>
        <end position="230"/>
    </location>
</feature>
<evidence type="ECO:0000256" key="6">
    <source>
        <dbReference type="SAM" id="Phobius"/>
    </source>
</evidence>
<dbReference type="GO" id="GO:0016020">
    <property type="term" value="C:membrane"/>
    <property type="evidence" value="ECO:0007669"/>
    <property type="project" value="UniProtKB-SubCell"/>
</dbReference>
<dbReference type="WBParaSite" id="Csp11.Scaffold630.g21408.t1">
    <property type="protein sequence ID" value="Csp11.Scaffold630.g21408.t1"/>
    <property type="gene ID" value="Csp11.Scaffold630.g21408"/>
</dbReference>
<dbReference type="Proteomes" id="UP000095282">
    <property type="component" value="Unplaced"/>
</dbReference>
<keyword evidence="3 6" id="KW-1133">Transmembrane helix</keyword>
<dbReference type="Pfam" id="PF02117">
    <property type="entry name" value="7TM_GPCR_Sra"/>
    <property type="match status" value="1"/>
</dbReference>
<keyword evidence="7" id="KW-1185">Reference proteome</keyword>
<accession>A0A1I7V1A5</accession>
<comment type="subcellular location">
    <subcellularLocation>
        <location evidence="1">Membrane</location>
        <topology evidence="1">Multi-pass membrane protein</topology>
    </subcellularLocation>
</comment>
<feature type="transmembrane region" description="Helical" evidence="6">
    <location>
        <begin position="292"/>
        <end position="314"/>
    </location>
</feature>
<evidence type="ECO:0000256" key="5">
    <source>
        <dbReference type="SAM" id="MobiDB-lite"/>
    </source>
</evidence>
<reference evidence="8" key="1">
    <citation type="submission" date="2016-11" db="UniProtKB">
        <authorList>
            <consortium name="WormBaseParasite"/>
        </authorList>
    </citation>
    <scope>IDENTIFICATION</scope>
</reference>
<evidence type="ECO:0000313" key="8">
    <source>
        <dbReference type="WBParaSite" id="Csp11.Scaffold630.g21408.t1"/>
    </source>
</evidence>
<dbReference type="InterPro" id="IPR000344">
    <property type="entry name" value="7TM_GPCR_serpentine_rcpt_Sra"/>
</dbReference>
<dbReference type="AlphaFoldDB" id="A0A1I7V1A5"/>
<name>A0A1I7V1A5_9PELO</name>
<dbReference type="GO" id="GO:0004930">
    <property type="term" value="F:G protein-coupled receptor activity"/>
    <property type="evidence" value="ECO:0007669"/>
    <property type="project" value="InterPro"/>
</dbReference>
<dbReference type="PANTHER" id="PTHR31357:SF2">
    <property type="entry name" value="SERPENTINE RECEPTOR CLASS ALPHA-32"/>
    <property type="match status" value="1"/>
</dbReference>